<comment type="caution">
    <text evidence="1">The sequence shown here is derived from an EMBL/GenBank/DDBJ whole genome shotgun (WGS) entry which is preliminary data.</text>
</comment>
<protein>
    <submittedName>
        <fullName evidence="1">Uncharacterized protein</fullName>
    </submittedName>
</protein>
<evidence type="ECO:0000313" key="1">
    <source>
        <dbReference type="EMBL" id="KAK9008690.1"/>
    </source>
</evidence>
<dbReference type="EMBL" id="JBBPBN010000026">
    <property type="protein sequence ID" value="KAK9008690.1"/>
    <property type="molecule type" value="Genomic_DNA"/>
</dbReference>
<keyword evidence="2" id="KW-1185">Reference proteome</keyword>
<reference evidence="1 2" key="1">
    <citation type="journal article" date="2024" name="G3 (Bethesda)">
        <title>Genome assembly of Hibiscus sabdariffa L. provides insights into metabolisms of medicinal natural products.</title>
        <authorList>
            <person name="Kim T."/>
        </authorList>
    </citation>
    <scope>NUCLEOTIDE SEQUENCE [LARGE SCALE GENOMIC DNA]</scope>
    <source>
        <strain evidence="1">TK-2024</strain>
        <tissue evidence="1">Old leaves</tissue>
    </source>
</reference>
<gene>
    <name evidence="1" type="ORF">V6N11_075575</name>
</gene>
<proteinExistence type="predicted"/>
<evidence type="ECO:0000313" key="2">
    <source>
        <dbReference type="Proteomes" id="UP001396334"/>
    </source>
</evidence>
<organism evidence="1 2">
    <name type="scientific">Hibiscus sabdariffa</name>
    <name type="common">roselle</name>
    <dbReference type="NCBI Taxonomy" id="183260"/>
    <lineage>
        <taxon>Eukaryota</taxon>
        <taxon>Viridiplantae</taxon>
        <taxon>Streptophyta</taxon>
        <taxon>Embryophyta</taxon>
        <taxon>Tracheophyta</taxon>
        <taxon>Spermatophyta</taxon>
        <taxon>Magnoliopsida</taxon>
        <taxon>eudicotyledons</taxon>
        <taxon>Gunneridae</taxon>
        <taxon>Pentapetalae</taxon>
        <taxon>rosids</taxon>
        <taxon>malvids</taxon>
        <taxon>Malvales</taxon>
        <taxon>Malvaceae</taxon>
        <taxon>Malvoideae</taxon>
        <taxon>Hibiscus</taxon>
    </lineage>
</organism>
<dbReference type="Proteomes" id="UP001396334">
    <property type="component" value="Unassembled WGS sequence"/>
</dbReference>
<name>A0ABR2R793_9ROSI</name>
<accession>A0ABR2R793</accession>
<sequence>MKRSWRTWLLLYDGQEERRQIGDVQVSTKIQNPAHADIFSNLRIVIVFTDKSIGSILGQLIYRSFGS</sequence>